<evidence type="ECO:0000256" key="3">
    <source>
        <dbReference type="ARBA" id="ARBA00022691"/>
    </source>
</evidence>
<evidence type="ECO:0000313" key="7">
    <source>
        <dbReference type="Proteomes" id="UP000218366"/>
    </source>
</evidence>
<comment type="caution">
    <text evidence="6">The sequence shown here is derived from an EMBL/GenBank/DDBJ whole genome shotgun (WGS) entry which is preliminary data.</text>
</comment>
<feature type="binding site" evidence="4">
    <location>
        <position position="332"/>
    </location>
    <ligand>
        <name>S-adenosyl-L-methionine</name>
        <dbReference type="ChEBI" id="CHEBI:59789"/>
    </ligand>
</feature>
<comment type="similarity">
    <text evidence="4">Belongs to the class I-like SAM-binding methyltransferase superfamily. RNA M5U methyltransferase family.</text>
</comment>
<evidence type="ECO:0000256" key="5">
    <source>
        <dbReference type="PROSITE-ProRule" id="PRU10015"/>
    </source>
</evidence>
<keyword evidence="3 4" id="KW-0949">S-adenosyl-L-methionine</keyword>
<gene>
    <name evidence="6" type="ORF">COC42_03885</name>
</gene>
<dbReference type="Pfam" id="PF05958">
    <property type="entry name" value="tRNA_U5-meth_tr"/>
    <property type="match status" value="1"/>
</dbReference>
<protein>
    <submittedName>
        <fullName evidence="6">RNA methyltransferase</fullName>
    </submittedName>
</protein>
<organism evidence="6 7">
    <name type="scientific">Sphingomonas spermidinifaciens</name>
    <dbReference type="NCBI Taxonomy" id="1141889"/>
    <lineage>
        <taxon>Bacteria</taxon>
        <taxon>Pseudomonadati</taxon>
        <taxon>Pseudomonadota</taxon>
        <taxon>Alphaproteobacteria</taxon>
        <taxon>Sphingomonadales</taxon>
        <taxon>Sphingomonadaceae</taxon>
        <taxon>Sphingomonas</taxon>
    </lineage>
</organism>
<accession>A0A2A4B2U2</accession>
<dbReference type="GO" id="GO:0070475">
    <property type="term" value="P:rRNA base methylation"/>
    <property type="evidence" value="ECO:0007669"/>
    <property type="project" value="TreeGrafter"/>
</dbReference>
<feature type="binding site" evidence="4">
    <location>
        <position position="266"/>
    </location>
    <ligand>
        <name>S-adenosyl-L-methionine</name>
        <dbReference type="ChEBI" id="CHEBI:59789"/>
    </ligand>
</feature>
<feature type="active site" description="Nucleophile" evidence="4">
    <location>
        <position position="358"/>
    </location>
</feature>
<dbReference type="InterPro" id="IPR029063">
    <property type="entry name" value="SAM-dependent_MTases_sf"/>
</dbReference>
<keyword evidence="1 4" id="KW-0489">Methyltransferase</keyword>
<dbReference type="Proteomes" id="UP000218366">
    <property type="component" value="Unassembled WGS sequence"/>
</dbReference>
<dbReference type="Gene3D" id="3.40.50.150">
    <property type="entry name" value="Vaccinia Virus protein VP39"/>
    <property type="match status" value="1"/>
</dbReference>
<dbReference type="Gene3D" id="2.40.50.1070">
    <property type="match status" value="1"/>
</dbReference>
<evidence type="ECO:0000256" key="1">
    <source>
        <dbReference type="ARBA" id="ARBA00022603"/>
    </source>
</evidence>
<reference evidence="6 7" key="1">
    <citation type="submission" date="2017-09" db="EMBL/GenBank/DDBJ databases">
        <title>Sphingomonas spermidinifaciens 9NM-10, whole genome shotgun sequence.</title>
        <authorList>
            <person name="Feng G."/>
            <person name="Zhu H."/>
        </authorList>
    </citation>
    <scope>NUCLEOTIDE SEQUENCE [LARGE SCALE GENOMIC DNA]</scope>
    <source>
        <strain evidence="6 7">9NM-10</strain>
    </source>
</reference>
<dbReference type="GO" id="GO:0070041">
    <property type="term" value="F:rRNA (uridine-C5-)-methyltransferase activity"/>
    <property type="evidence" value="ECO:0007669"/>
    <property type="project" value="TreeGrafter"/>
</dbReference>
<dbReference type="InterPro" id="IPR030390">
    <property type="entry name" value="MeTrfase_TrmA_AS"/>
</dbReference>
<dbReference type="EMBL" id="NWMW01000001">
    <property type="protein sequence ID" value="PCD03523.1"/>
    <property type="molecule type" value="Genomic_DNA"/>
</dbReference>
<feature type="binding site" evidence="4">
    <location>
        <position position="239"/>
    </location>
    <ligand>
        <name>S-adenosyl-L-methionine</name>
        <dbReference type="ChEBI" id="CHEBI:59789"/>
    </ligand>
</feature>
<sequence length="400" mass="42645">MPVGSDEEIVRVAARGEGVTASGRHVPLAAPGDRVFEDGSVAPGAHRRAAPCKHYPECGGCQLQHLDEAAYAAYLHDRVEGALKAQGLNAPIRAPIVSPPRTRRRATLHAERRGRQVHLGFTRAQSHALIDLDECWILAPELFALLQPLRGLLAAQLPQSGRVDVHLTLADQGIDVVLKGRLSEGLAATEAITAFARRHHLARLSIDDAYGPEARWAPEPVTVTLGGAAVPLPAGAFLQATREGEAALIASAREAIGEARNVADLFAGLGTFALGLGDGIRAYAAEGAREAVLSLKAGAAQAGRAVFADHRDLFRRPLTVEELDRFDAIVLDPPRAGAREQAANLAGARVPRIAYVSCNPSSFARDAKMLCEGGYRLDWAQPVGQFLWSTHVELVGSFSR</sequence>
<keyword evidence="7" id="KW-1185">Reference proteome</keyword>
<dbReference type="SUPFAM" id="SSF53335">
    <property type="entry name" value="S-adenosyl-L-methionine-dependent methyltransferases"/>
    <property type="match status" value="1"/>
</dbReference>
<dbReference type="OrthoDB" id="9804590at2"/>
<dbReference type="PROSITE" id="PS51687">
    <property type="entry name" value="SAM_MT_RNA_M5U"/>
    <property type="match status" value="1"/>
</dbReference>
<proteinExistence type="inferred from homology"/>
<evidence type="ECO:0000256" key="2">
    <source>
        <dbReference type="ARBA" id="ARBA00022679"/>
    </source>
</evidence>
<feature type="active site" evidence="5">
    <location>
        <position position="358"/>
    </location>
</feature>
<dbReference type="InterPro" id="IPR010280">
    <property type="entry name" value="U5_MeTrfase_fam"/>
</dbReference>
<dbReference type="PANTHER" id="PTHR11061">
    <property type="entry name" value="RNA M5U METHYLTRANSFERASE"/>
    <property type="match status" value="1"/>
</dbReference>
<feature type="binding site" evidence="4">
    <location>
        <position position="286"/>
    </location>
    <ligand>
        <name>S-adenosyl-L-methionine</name>
        <dbReference type="ChEBI" id="CHEBI:59789"/>
    </ligand>
</feature>
<name>A0A2A4B2U2_9SPHN</name>
<dbReference type="PANTHER" id="PTHR11061:SF49">
    <property type="entry name" value="23S RRNA (URACIL(1939)-C(5))-METHYLTRANSFERASE RLMD"/>
    <property type="match status" value="1"/>
</dbReference>
<dbReference type="AlphaFoldDB" id="A0A2A4B2U2"/>
<dbReference type="RefSeq" id="WP_096341925.1">
    <property type="nucleotide sequence ID" value="NZ_NWMW01000001.1"/>
</dbReference>
<evidence type="ECO:0000256" key="4">
    <source>
        <dbReference type="PROSITE-ProRule" id="PRU01024"/>
    </source>
</evidence>
<dbReference type="PROSITE" id="PS01230">
    <property type="entry name" value="TRMA_1"/>
    <property type="match status" value="1"/>
</dbReference>
<keyword evidence="2 4" id="KW-0808">Transferase</keyword>
<evidence type="ECO:0000313" key="6">
    <source>
        <dbReference type="EMBL" id="PCD03523.1"/>
    </source>
</evidence>